<dbReference type="InterPro" id="IPR001723">
    <property type="entry name" value="Nuclear_hrmn_rcpt"/>
</dbReference>
<accession>A0AAE2D699</accession>
<dbReference type="SUPFAM" id="SSF57716">
    <property type="entry name" value="Glucocorticoid receptor-like (DNA-binding domain)"/>
    <property type="match status" value="1"/>
</dbReference>
<organism evidence="14 15">
    <name type="scientific">Schistosoma mekongi</name>
    <name type="common">Parasitic worm</name>
    <dbReference type="NCBI Taxonomy" id="38744"/>
    <lineage>
        <taxon>Eukaryota</taxon>
        <taxon>Metazoa</taxon>
        <taxon>Spiralia</taxon>
        <taxon>Lophotrochozoa</taxon>
        <taxon>Platyhelminthes</taxon>
        <taxon>Trematoda</taxon>
        <taxon>Digenea</taxon>
        <taxon>Strigeidida</taxon>
        <taxon>Schistosomatoidea</taxon>
        <taxon>Schistosomatidae</taxon>
        <taxon>Schistosoma</taxon>
    </lineage>
</organism>
<dbReference type="SUPFAM" id="SSF48508">
    <property type="entry name" value="Nuclear receptor ligand-binding domain"/>
    <property type="match status" value="1"/>
</dbReference>
<gene>
    <name evidence="14" type="ORF">MN116_004240</name>
</gene>
<name>A0AAE2D699_SCHME</name>
<evidence type="ECO:0000256" key="5">
    <source>
        <dbReference type="ARBA" id="ARBA00023015"/>
    </source>
</evidence>
<dbReference type="Gene3D" id="1.10.565.10">
    <property type="entry name" value="Retinoid X Receptor"/>
    <property type="match status" value="1"/>
</dbReference>
<dbReference type="FunFam" id="3.30.50.10:FF:000006">
    <property type="entry name" value="Nuclear receptor subfamily 5 group A member"/>
    <property type="match status" value="1"/>
</dbReference>
<keyword evidence="6 10" id="KW-0238">DNA-binding</keyword>
<keyword evidence="15" id="KW-1185">Reference proteome</keyword>
<comment type="similarity">
    <text evidence="10">Belongs to the nuclear hormone receptor family.</text>
</comment>
<evidence type="ECO:0000259" key="12">
    <source>
        <dbReference type="PROSITE" id="PS51030"/>
    </source>
</evidence>
<dbReference type="SMART" id="SM00430">
    <property type="entry name" value="HOLI"/>
    <property type="match status" value="1"/>
</dbReference>
<dbReference type="EMBL" id="JALJAT010000002">
    <property type="protein sequence ID" value="KAK4473048.1"/>
    <property type="molecule type" value="Genomic_DNA"/>
</dbReference>
<evidence type="ECO:0000313" key="14">
    <source>
        <dbReference type="EMBL" id="KAK4473048.1"/>
    </source>
</evidence>
<dbReference type="CDD" id="cd06956">
    <property type="entry name" value="NR_DBD_RXR"/>
    <property type="match status" value="1"/>
</dbReference>
<dbReference type="PROSITE" id="PS00031">
    <property type="entry name" value="NUCLEAR_REC_DBD_1"/>
    <property type="match status" value="1"/>
</dbReference>
<dbReference type="GO" id="GO:0005634">
    <property type="term" value="C:nucleus"/>
    <property type="evidence" value="ECO:0007669"/>
    <property type="project" value="UniProtKB-SubCell"/>
</dbReference>
<evidence type="ECO:0000256" key="6">
    <source>
        <dbReference type="ARBA" id="ARBA00023125"/>
    </source>
</evidence>
<evidence type="ECO:0000256" key="9">
    <source>
        <dbReference type="ARBA" id="ARBA00023242"/>
    </source>
</evidence>
<dbReference type="PRINTS" id="PR00047">
    <property type="entry name" value="STROIDFINGER"/>
</dbReference>
<reference evidence="14" key="1">
    <citation type="submission" date="2022-04" db="EMBL/GenBank/DDBJ databases">
        <authorList>
            <person name="Xu L."/>
            <person name="Lv Z."/>
        </authorList>
    </citation>
    <scope>NUCLEOTIDE SEQUENCE</scope>
    <source>
        <strain evidence="14">LV_2022a</strain>
    </source>
</reference>
<proteinExistence type="inferred from homology"/>
<keyword evidence="4 10" id="KW-0862">Zinc</keyword>
<dbReference type="InterPro" id="IPR001628">
    <property type="entry name" value="Znf_hrmn_rcpt"/>
</dbReference>
<keyword evidence="5 10" id="KW-0805">Transcription regulation</keyword>
<keyword evidence="3 10" id="KW-0863">Zinc-finger</keyword>
<dbReference type="InterPro" id="IPR035500">
    <property type="entry name" value="NHR-like_dom_sf"/>
</dbReference>
<evidence type="ECO:0000256" key="2">
    <source>
        <dbReference type="ARBA" id="ARBA00022723"/>
    </source>
</evidence>
<dbReference type="InterPro" id="IPR050274">
    <property type="entry name" value="Nuclear_hormone_rcpt_NR2"/>
</dbReference>
<evidence type="ECO:0000256" key="4">
    <source>
        <dbReference type="ARBA" id="ARBA00022833"/>
    </source>
</evidence>
<keyword evidence="7 10" id="KW-0804">Transcription</keyword>
<evidence type="ECO:0000256" key="3">
    <source>
        <dbReference type="ARBA" id="ARBA00022771"/>
    </source>
</evidence>
<evidence type="ECO:0000259" key="13">
    <source>
        <dbReference type="PROSITE" id="PS51843"/>
    </source>
</evidence>
<keyword evidence="9 10" id="KW-0539">Nucleus</keyword>
<evidence type="ECO:0000256" key="10">
    <source>
        <dbReference type="RuleBase" id="RU004334"/>
    </source>
</evidence>
<keyword evidence="2 10" id="KW-0479">Metal-binding</keyword>
<dbReference type="PRINTS" id="PR00545">
    <property type="entry name" value="RETINOIDXR"/>
</dbReference>
<dbReference type="InterPro" id="IPR000003">
    <property type="entry name" value="Retinoid-X_rcpt/HNF4"/>
</dbReference>
<dbReference type="GO" id="GO:0043565">
    <property type="term" value="F:sequence-specific DNA binding"/>
    <property type="evidence" value="ECO:0007669"/>
    <property type="project" value="InterPro"/>
</dbReference>
<evidence type="ECO:0000313" key="15">
    <source>
        <dbReference type="Proteomes" id="UP001292079"/>
    </source>
</evidence>
<feature type="domain" description="Nuclear receptor" evidence="12">
    <location>
        <begin position="264"/>
        <end position="339"/>
    </location>
</feature>
<comment type="caution">
    <text evidence="14">The sequence shown here is derived from an EMBL/GenBank/DDBJ whole genome shotgun (WGS) entry which is preliminary data.</text>
</comment>
<feature type="domain" description="NR LBD" evidence="13">
    <location>
        <begin position="437"/>
        <end position="665"/>
    </location>
</feature>
<dbReference type="InterPro" id="IPR000536">
    <property type="entry name" value="Nucl_hrmn_rcpt_lig-bd"/>
</dbReference>
<dbReference type="Proteomes" id="UP001292079">
    <property type="component" value="Unassembled WGS sequence"/>
</dbReference>
<dbReference type="PROSITE" id="PS51030">
    <property type="entry name" value="NUCLEAR_REC_DBD_2"/>
    <property type="match status" value="1"/>
</dbReference>
<evidence type="ECO:0000256" key="8">
    <source>
        <dbReference type="ARBA" id="ARBA00023170"/>
    </source>
</evidence>
<dbReference type="InterPro" id="IPR013088">
    <property type="entry name" value="Znf_NHR/GATA"/>
</dbReference>
<comment type="subcellular location">
    <subcellularLocation>
        <location evidence="1 10">Nucleus</location>
    </subcellularLocation>
</comment>
<dbReference type="AlphaFoldDB" id="A0AAE2D699"/>
<sequence length="741" mass="82289">MSIFANHDTVHMNCGVSEASVLYTHSYLIPPLDQLEGRILKSDPDILTACTQSTRSQSPNQQIYDMLDNTVLSDNSIQSITNSVCKPQVSFGPCSGDTSNSKFDVNIKPFVYTEHPQIINQPFLTDLHNNTDIHTISSDINPNLCPIADSVNSSHLQELVYNTPPKFCHMLPADAHQHTLYSDSVISEPFTRLLTSGNSNEVSTSYLHQAAKVETNSSTVSQSPVVLYVDPKRTKSENKEFSSTPVPESTNQSLATCVNTPNSNAICVICGDKASGKHYGVISCEGCKGFFKRTVRKQLLYICRESGQCPVDRRKRTRCQHCRFEQCLAKGMKKEAVQEERHRQPSSNPVPSISKTPKSDKKGPGRRSALSTKSIESIVTTDQDSTPNATTTTTTTTNDCVQHDQVKPRTSPVCIGSNNVLSNETELPNLTLRCLLSAELSMDPKLALSERGEAIYEDIPCDDDSGLHPLTIICQSIEQQLPRIVNWARQLPVFSSPYLSFDDQFCLVKAAWPELVLISSAYHSTVIRDGLLLSIGRHLGREVARSHGLGPLVDRILHELVARFRDLSLQRTELALLRAIILFNPDANGLSSRHCVEAVREQLYSALHSYCTTNQPQDTSRFTKLLLRLPPLRSIAYKCLEHLVFVKLAAEDPTSCRLINLVEHGVWPVQEKNFDPIALPSDNASTDSLSSQIAMIHTPQYIQHQDANSTILPSSSSSHTDDLTYTEHTLSNFRAVQDYPF</sequence>
<dbReference type="GO" id="GO:0008270">
    <property type="term" value="F:zinc ion binding"/>
    <property type="evidence" value="ECO:0007669"/>
    <property type="project" value="UniProtKB-KW"/>
</dbReference>
<evidence type="ECO:0000256" key="7">
    <source>
        <dbReference type="ARBA" id="ARBA00023163"/>
    </source>
</evidence>
<feature type="compositionally biased region" description="Polar residues" evidence="11">
    <location>
        <begin position="345"/>
        <end position="356"/>
    </location>
</feature>
<evidence type="ECO:0000256" key="11">
    <source>
        <dbReference type="SAM" id="MobiDB-lite"/>
    </source>
</evidence>
<dbReference type="Pfam" id="PF00105">
    <property type="entry name" value="zf-C4"/>
    <property type="match status" value="1"/>
</dbReference>
<dbReference type="GO" id="GO:0003707">
    <property type="term" value="F:nuclear steroid receptor activity"/>
    <property type="evidence" value="ECO:0007669"/>
    <property type="project" value="InterPro"/>
</dbReference>
<feature type="region of interest" description="Disordered" evidence="11">
    <location>
        <begin position="335"/>
        <end position="396"/>
    </location>
</feature>
<dbReference type="PANTHER" id="PTHR24083">
    <property type="entry name" value="NUCLEAR HORMONE RECEPTOR"/>
    <property type="match status" value="1"/>
</dbReference>
<dbReference type="PROSITE" id="PS51843">
    <property type="entry name" value="NR_LBD"/>
    <property type="match status" value="1"/>
</dbReference>
<feature type="compositionally biased region" description="Polar residues" evidence="11">
    <location>
        <begin position="369"/>
        <end position="389"/>
    </location>
</feature>
<keyword evidence="8 10" id="KW-0675">Receptor</keyword>
<dbReference type="PRINTS" id="PR00398">
    <property type="entry name" value="STRDHORMONER"/>
</dbReference>
<evidence type="ECO:0000256" key="1">
    <source>
        <dbReference type="ARBA" id="ARBA00004123"/>
    </source>
</evidence>
<protein>
    <recommendedName>
        <fullName evidence="16">Retinoid X receptor</fullName>
    </recommendedName>
</protein>
<dbReference type="Gene3D" id="3.30.50.10">
    <property type="entry name" value="Erythroid Transcription Factor GATA-1, subunit A"/>
    <property type="match status" value="1"/>
</dbReference>
<dbReference type="SMART" id="SM00399">
    <property type="entry name" value="ZnF_C4"/>
    <property type="match status" value="1"/>
</dbReference>
<dbReference type="Pfam" id="PF00104">
    <property type="entry name" value="Hormone_recep"/>
    <property type="match status" value="1"/>
</dbReference>
<evidence type="ECO:0008006" key="16">
    <source>
        <dbReference type="Google" id="ProtNLM"/>
    </source>
</evidence>
<reference evidence="14" key="2">
    <citation type="journal article" date="2023" name="Infect Dis Poverty">
        <title>Chromosome-scale genome of the human blood fluke Schistosoma mekongi and its implications for public health.</title>
        <authorList>
            <person name="Zhou M."/>
            <person name="Xu L."/>
            <person name="Xu D."/>
            <person name="Chen W."/>
            <person name="Khan J."/>
            <person name="Hu Y."/>
            <person name="Huang H."/>
            <person name="Wei H."/>
            <person name="Zhang Y."/>
            <person name="Chusongsang P."/>
            <person name="Tanasarnprasert K."/>
            <person name="Hu X."/>
            <person name="Limpanont Y."/>
            <person name="Lv Z."/>
        </authorList>
    </citation>
    <scope>NUCLEOTIDE SEQUENCE</scope>
    <source>
        <strain evidence="14">LV_2022a</strain>
    </source>
</reference>